<evidence type="ECO:0000313" key="3">
    <source>
        <dbReference type="Proteomes" id="UP000315295"/>
    </source>
</evidence>
<protein>
    <submittedName>
        <fullName evidence="2">Uncharacterized protein</fullName>
    </submittedName>
</protein>
<evidence type="ECO:0000313" key="2">
    <source>
        <dbReference type="EMBL" id="TQE01990.1"/>
    </source>
</evidence>
<keyword evidence="3" id="KW-1185">Reference proteome</keyword>
<evidence type="ECO:0000256" key="1">
    <source>
        <dbReference type="SAM" id="MobiDB-lite"/>
    </source>
</evidence>
<reference evidence="2 3" key="1">
    <citation type="journal article" date="2019" name="G3 (Bethesda)">
        <title>Sequencing of a Wild Apple (Malus baccata) Genome Unravels the Differences Between Cultivated and Wild Apple Species Regarding Disease Resistance and Cold Tolerance.</title>
        <authorList>
            <person name="Chen X."/>
        </authorList>
    </citation>
    <scope>NUCLEOTIDE SEQUENCE [LARGE SCALE GENOMIC DNA]</scope>
    <source>
        <strain evidence="3">cv. Shandingzi</strain>
        <tissue evidence="2">Leaves</tissue>
    </source>
</reference>
<organism evidence="2 3">
    <name type="scientific">Malus baccata</name>
    <name type="common">Siberian crab apple</name>
    <name type="synonym">Pyrus baccata</name>
    <dbReference type="NCBI Taxonomy" id="106549"/>
    <lineage>
        <taxon>Eukaryota</taxon>
        <taxon>Viridiplantae</taxon>
        <taxon>Streptophyta</taxon>
        <taxon>Embryophyta</taxon>
        <taxon>Tracheophyta</taxon>
        <taxon>Spermatophyta</taxon>
        <taxon>Magnoliopsida</taxon>
        <taxon>eudicotyledons</taxon>
        <taxon>Gunneridae</taxon>
        <taxon>Pentapetalae</taxon>
        <taxon>rosids</taxon>
        <taxon>fabids</taxon>
        <taxon>Rosales</taxon>
        <taxon>Rosaceae</taxon>
        <taxon>Amygdaloideae</taxon>
        <taxon>Maleae</taxon>
        <taxon>Malus</taxon>
    </lineage>
</organism>
<proteinExistence type="predicted"/>
<gene>
    <name evidence="2" type="ORF">C1H46_012424</name>
</gene>
<comment type="caution">
    <text evidence="2">The sequence shown here is derived from an EMBL/GenBank/DDBJ whole genome shotgun (WGS) entry which is preliminary data.</text>
</comment>
<dbReference type="Proteomes" id="UP000315295">
    <property type="component" value="Unassembled WGS sequence"/>
</dbReference>
<dbReference type="AlphaFoldDB" id="A0A540MUE5"/>
<sequence length="53" mass="5696">MPANPNPPQSVSNAQDKIALPTQPQYQPKPHGFVVNSVKSSGSLISHMDKITL</sequence>
<dbReference type="EMBL" id="VIEB01000185">
    <property type="protein sequence ID" value="TQE01990.1"/>
    <property type="molecule type" value="Genomic_DNA"/>
</dbReference>
<feature type="region of interest" description="Disordered" evidence="1">
    <location>
        <begin position="1"/>
        <end position="34"/>
    </location>
</feature>
<accession>A0A540MUE5</accession>
<name>A0A540MUE5_MALBA</name>